<evidence type="ECO:0000313" key="2">
    <source>
        <dbReference type="EMBL" id="GMF30102.1"/>
    </source>
</evidence>
<comment type="caution">
    <text evidence="2">The sequence shown here is derived from an EMBL/GenBank/DDBJ whole genome shotgun (WGS) entry which is preliminary data.</text>
</comment>
<keyword evidence="3" id="KW-1185">Reference proteome</keyword>
<accession>A0A9W6UDE8</accession>
<dbReference type="EMBL" id="BSXT01000568">
    <property type="protein sequence ID" value="GMF30102.1"/>
    <property type="molecule type" value="Genomic_DNA"/>
</dbReference>
<gene>
    <name evidence="2" type="ORF">Pfra01_000657300</name>
</gene>
<sequence>MLQFSSHALGAAFAAEEVSEIELFRSRQRLQSRGLPPDSPPSARTDDLAMLEPRRRKTPAKWWHQQQQIGGQHEDGRWPEPAGTEMRVGFNAFDSSASPEVFGQSRQPAAARTGPCERECRRRRRRRERPMTSAERAVTSMGFPVLEWAPGLPHPSTLSDYAPLQLEPWASLQRHVQPPAALLLTLWPMSTP</sequence>
<protein>
    <submittedName>
        <fullName evidence="2">Unnamed protein product</fullName>
    </submittedName>
</protein>
<proteinExistence type="predicted"/>
<reference evidence="2" key="1">
    <citation type="submission" date="2023-04" db="EMBL/GenBank/DDBJ databases">
        <title>Phytophthora fragariaefolia NBRC 109709.</title>
        <authorList>
            <person name="Ichikawa N."/>
            <person name="Sato H."/>
            <person name="Tonouchi N."/>
        </authorList>
    </citation>
    <scope>NUCLEOTIDE SEQUENCE</scope>
    <source>
        <strain evidence="2">NBRC 109709</strain>
    </source>
</reference>
<dbReference type="AlphaFoldDB" id="A0A9W6UDE8"/>
<dbReference type="OrthoDB" id="93168at2759"/>
<evidence type="ECO:0000256" key="1">
    <source>
        <dbReference type="SAM" id="MobiDB-lite"/>
    </source>
</evidence>
<feature type="compositionally biased region" description="Low complexity" evidence="1">
    <location>
        <begin position="62"/>
        <end position="71"/>
    </location>
</feature>
<feature type="region of interest" description="Disordered" evidence="1">
    <location>
        <begin position="95"/>
        <end position="114"/>
    </location>
</feature>
<feature type="region of interest" description="Disordered" evidence="1">
    <location>
        <begin position="27"/>
        <end position="84"/>
    </location>
</feature>
<organism evidence="2 3">
    <name type="scientific">Phytophthora fragariaefolia</name>
    <dbReference type="NCBI Taxonomy" id="1490495"/>
    <lineage>
        <taxon>Eukaryota</taxon>
        <taxon>Sar</taxon>
        <taxon>Stramenopiles</taxon>
        <taxon>Oomycota</taxon>
        <taxon>Peronosporomycetes</taxon>
        <taxon>Peronosporales</taxon>
        <taxon>Peronosporaceae</taxon>
        <taxon>Phytophthora</taxon>
    </lineage>
</organism>
<evidence type="ECO:0000313" key="3">
    <source>
        <dbReference type="Proteomes" id="UP001165121"/>
    </source>
</evidence>
<name>A0A9W6UDE8_9STRA</name>
<dbReference type="Proteomes" id="UP001165121">
    <property type="component" value="Unassembled WGS sequence"/>
</dbReference>